<proteinExistence type="predicted"/>
<evidence type="ECO:0000313" key="2">
    <source>
        <dbReference type="Proteomes" id="UP001497472"/>
    </source>
</evidence>
<dbReference type="Proteomes" id="UP001497472">
    <property type="component" value="Unassembled WGS sequence"/>
</dbReference>
<reference evidence="1 2" key="1">
    <citation type="submission" date="2023-11" db="EMBL/GenBank/DDBJ databases">
        <authorList>
            <person name="Okamura Y."/>
        </authorList>
    </citation>
    <scope>NUCLEOTIDE SEQUENCE [LARGE SCALE GENOMIC DNA]</scope>
</reference>
<organism evidence="1 2">
    <name type="scientific">Leptosia nina</name>
    <dbReference type="NCBI Taxonomy" id="320188"/>
    <lineage>
        <taxon>Eukaryota</taxon>
        <taxon>Metazoa</taxon>
        <taxon>Ecdysozoa</taxon>
        <taxon>Arthropoda</taxon>
        <taxon>Hexapoda</taxon>
        <taxon>Insecta</taxon>
        <taxon>Pterygota</taxon>
        <taxon>Neoptera</taxon>
        <taxon>Endopterygota</taxon>
        <taxon>Lepidoptera</taxon>
        <taxon>Glossata</taxon>
        <taxon>Ditrysia</taxon>
        <taxon>Papilionoidea</taxon>
        <taxon>Pieridae</taxon>
        <taxon>Pierinae</taxon>
        <taxon>Leptosia</taxon>
    </lineage>
</organism>
<dbReference type="EMBL" id="CAVLEF010000004">
    <property type="protein sequence ID" value="CAK1543480.1"/>
    <property type="molecule type" value="Genomic_DNA"/>
</dbReference>
<sequence>MSGNGIPRNCDQENDHKRREFLTSAHSLNYPAAEKENSSFFRFKNLQQKTNLSSRTIIKNVLNFTHSRIRDL</sequence>
<gene>
    <name evidence="1" type="ORF">LNINA_LOCUS3295</name>
</gene>
<name>A0AAV1J1W0_9NEOP</name>
<evidence type="ECO:0000313" key="1">
    <source>
        <dbReference type="EMBL" id="CAK1543480.1"/>
    </source>
</evidence>
<comment type="caution">
    <text evidence="1">The sequence shown here is derived from an EMBL/GenBank/DDBJ whole genome shotgun (WGS) entry which is preliminary data.</text>
</comment>
<protein>
    <submittedName>
        <fullName evidence="1">Uncharacterized protein</fullName>
    </submittedName>
</protein>
<keyword evidence="2" id="KW-1185">Reference proteome</keyword>
<accession>A0AAV1J1W0</accession>
<dbReference type="AlphaFoldDB" id="A0AAV1J1W0"/>